<keyword evidence="2" id="KW-0637">Prenyltransferase</keyword>
<evidence type="ECO:0000313" key="5">
    <source>
        <dbReference type="EMBL" id="KAL0821019.1"/>
    </source>
</evidence>
<sequence>MPLFFRYAFDIVPAEENFRNKSPVLHLFNCLGLESWCVKHVYMYCYSELMDKYFAKPKRKALKPSSVNCERITKLLNLTLLINPELTSLWNKRREMVLKSFLEKTKELQFTKLVLSRKPKCNDAFSYRRWILEAMFKDESLQSNVINSLTTEELLICELASDKSPNNYHSWNHRMWLVNKLKSVKNFDLHFLYIKEYEFSERWTSKHVSDYSCFHYRQFCIKNIFSINPDQWQTFENTVNCNLRKSFVKILSDNFPNDVTIQASKDDLLTYSEENLVNLLLCYTNKNCSCAVEHVQVCRKLEVLFHELVLNIELLRFYKFHETMWYHRRFIVHEVMSIMYDHFGVARQNGVLGKNNCGVCSMDELRQKQAKIVRYDSNRIYSCVLFNILKNIETKFIEERQRDDDNYACRHEKYLRFVEGLNNVM</sequence>
<dbReference type="SUPFAM" id="SSF48439">
    <property type="entry name" value="Protein prenylyltransferase"/>
    <property type="match status" value="1"/>
</dbReference>
<evidence type="ECO:0000256" key="4">
    <source>
        <dbReference type="ARBA" id="ARBA00022737"/>
    </source>
</evidence>
<evidence type="ECO:0008006" key="7">
    <source>
        <dbReference type="Google" id="ProtNLM"/>
    </source>
</evidence>
<dbReference type="GO" id="GO:0004659">
    <property type="term" value="F:prenyltransferase activity"/>
    <property type="evidence" value="ECO:0007669"/>
    <property type="project" value="UniProtKB-KW"/>
</dbReference>
<dbReference type="InterPro" id="IPR002088">
    <property type="entry name" value="Prenyl_trans_a"/>
</dbReference>
<dbReference type="PANTHER" id="PTHR11129:SF3">
    <property type="entry name" value="PROTEIN PRENYLTRANSFERASE ALPHA SUBUNIT REPEAT-CONTAINING PROTEIN 1"/>
    <property type="match status" value="1"/>
</dbReference>
<evidence type="ECO:0000256" key="1">
    <source>
        <dbReference type="ARBA" id="ARBA00006734"/>
    </source>
</evidence>
<reference evidence="5 6" key="1">
    <citation type="submission" date="2024-06" db="EMBL/GenBank/DDBJ databases">
        <title>A chromosome-level genome assembly of beet webworm, Loxostege sticticalis.</title>
        <authorList>
            <person name="Zhang Y."/>
        </authorList>
    </citation>
    <scope>NUCLEOTIDE SEQUENCE [LARGE SCALE GENOMIC DNA]</scope>
    <source>
        <strain evidence="5">AQ028</strain>
        <tissue evidence="5">Male pupae</tissue>
    </source>
</reference>
<evidence type="ECO:0000256" key="3">
    <source>
        <dbReference type="ARBA" id="ARBA00022679"/>
    </source>
</evidence>
<dbReference type="PANTHER" id="PTHR11129">
    <property type="entry name" value="PROTEIN FARNESYLTRANSFERASE ALPHA SUBUNIT/RAB GERANYLGERANYL TRANSFERASE ALPHA SUBUNIT"/>
    <property type="match status" value="1"/>
</dbReference>
<protein>
    <recommendedName>
        <fullName evidence="7">Protein prenyltransferase alpha subunit repeat-containing protein 1</fullName>
    </recommendedName>
</protein>
<dbReference type="PROSITE" id="PS51147">
    <property type="entry name" value="PFTA"/>
    <property type="match status" value="2"/>
</dbReference>
<name>A0ABD0SME3_LOXSC</name>
<dbReference type="EMBL" id="JBEDNZ010000018">
    <property type="protein sequence ID" value="KAL0821019.1"/>
    <property type="molecule type" value="Genomic_DNA"/>
</dbReference>
<keyword evidence="4" id="KW-0677">Repeat</keyword>
<proteinExistence type="inferred from homology"/>
<organism evidence="5 6">
    <name type="scientific">Loxostege sticticalis</name>
    <name type="common">Beet webworm moth</name>
    <dbReference type="NCBI Taxonomy" id="481309"/>
    <lineage>
        <taxon>Eukaryota</taxon>
        <taxon>Metazoa</taxon>
        <taxon>Ecdysozoa</taxon>
        <taxon>Arthropoda</taxon>
        <taxon>Hexapoda</taxon>
        <taxon>Insecta</taxon>
        <taxon>Pterygota</taxon>
        <taxon>Neoptera</taxon>
        <taxon>Endopterygota</taxon>
        <taxon>Lepidoptera</taxon>
        <taxon>Glossata</taxon>
        <taxon>Ditrysia</taxon>
        <taxon>Pyraloidea</taxon>
        <taxon>Crambidae</taxon>
        <taxon>Pyraustinae</taxon>
        <taxon>Loxostege</taxon>
    </lineage>
</organism>
<accession>A0ABD0SME3</accession>
<dbReference type="AlphaFoldDB" id="A0ABD0SME3"/>
<comment type="similarity">
    <text evidence="1">Belongs to the protein prenyltransferase subunit alpha family.</text>
</comment>
<dbReference type="Gene3D" id="1.25.40.120">
    <property type="entry name" value="Protein prenylyltransferase"/>
    <property type="match status" value="1"/>
</dbReference>
<dbReference type="Proteomes" id="UP001549921">
    <property type="component" value="Unassembled WGS sequence"/>
</dbReference>
<gene>
    <name evidence="5" type="ORF">ABMA28_005668</name>
</gene>
<comment type="caution">
    <text evidence="5">The sequence shown here is derived from an EMBL/GenBank/DDBJ whole genome shotgun (WGS) entry which is preliminary data.</text>
</comment>
<dbReference type="Pfam" id="PF01239">
    <property type="entry name" value="PPTA"/>
    <property type="match status" value="3"/>
</dbReference>
<keyword evidence="3" id="KW-0808">Transferase</keyword>
<evidence type="ECO:0000256" key="2">
    <source>
        <dbReference type="ARBA" id="ARBA00022602"/>
    </source>
</evidence>
<evidence type="ECO:0000313" key="6">
    <source>
        <dbReference type="Proteomes" id="UP001549921"/>
    </source>
</evidence>